<feature type="region of interest" description="Disordered" evidence="1">
    <location>
        <begin position="1"/>
        <end position="78"/>
    </location>
</feature>
<evidence type="ECO:0000259" key="2">
    <source>
        <dbReference type="Pfam" id="PF24818"/>
    </source>
</evidence>
<organism evidence="3 4">
    <name type="scientific">Nelumbo nucifera</name>
    <name type="common">Sacred lotus</name>
    <dbReference type="NCBI Taxonomy" id="4432"/>
    <lineage>
        <taxon>Eukaryota</taxon>
        <taxon>Viridiplantae</taxon>
        <taxon>Streptophyta</taxon>
        <taxon>Embryophyta</taxon>
        <taxon>Tracheophyta</taxon>
        <taxon>Spermatophyta</taxon>
        <taxon>Magnoliopsida</taxon>
        <taxon>Proteales</taxon>
        <taxon>Nelumbonaceae</taxon>
        <taxon>Nelumbo</taxon>
    </lineage>
</organism>
<dbReference type="PANTHER" id="PTHR33494:SF1">
    <property type="entry name" value="C2H2-TYPE DOMAIN-CONTAINING PROTEIN-RELATED"/>
    <property type="match status" value="1"/>
</dbReference>
<feature type="region of interest" description="Disordered" evidence="1">
    <location>
        <begin position="315"/>
        <end position="352"/>
    </location>
</feature>
<dbReference type="OrthoDB" id="1516808at2759"/>
<keyword evidence="3" id="KW-1185">Reference proteome</keyword>
<dbReference type="Pfam" id="PF24818">
    <property type="entry name" value="PH_TRF2_HOY1"/>
    <property type="match status" value="1"/>
</dbReference>
<feature type="domain" description="TRF2/HOY1 PH-like" evidence="2">
    <location>
        <begin position="133"/>
        <end position="251"/>
    </location>
</feature>
<dbReference type="InParanoid" id="A0A1U8AYM8"/>
<sequence>MVQPMNSGDIRPESEASCRNKLPVKLEIQDTLDEEHGPLEKKPKIPPPNQQQWSSGSSACPIPPSQYNPLDEPSPLGLRLKKSPSLLDLIQMKLSQGNAHTLGDGPSEHLELDKKMDSKGPASGATDKLKASNFPASLLRIGTWECVSRYEGDLVAKCYFAKHKLVWEVLEGGLKSKIEIQWSDIMALKANCPDNGPGTLDILLARQPLFFKETNPQPRKHTLWQATSDFTGGQASLHRRHFLQVPQGLLNKHFEKLIQCDLRLNLLSQQPEIVLDSPFFETRGSVFEDRHENKCHGFDALNSDYATRFSALRDTPSPSAVQSSVKSELLDTVRRTPEHLSRETPSPSSVMDAHAIEENSSGQAEESREIIQWDQIKVPGIHPSMSMTDLVNHIGNCLSEQMTSGNSLFSDEELQNRDVLEEIAQCLLGDSQLASGSDDQSLMSRVNSQSLISRVDSFCCLLQKDPAFAQNNQGNDDLDGPDDGKDGQPISVPDSTCENKVLGDDTPATKGESNDVSGCKQQPSISRKDSVGDLLLNLPRIASLPQFLFHISEDGENQAR</sequence>
<dbReference type="PANTHER" id="PTHR33494">
    <property type="entry name" value="OS02G0793800 PROTEIN"/>
    <property type="match status" value="1"/>
</dbReference>
<dbReference type="Proteomes" id="UP000189703">
    <property type="component" value="Unplaced"/>
</dbReference>
<evidence type="ECO:0000313" key="3">
    <source>
        <dbReference type="Proteomes" id="UP000189703"/>
    </source>
</evidence>
<protein>
    <submittedName>
        <fullName evidence="4">Uncharacterized protein LOC104605439</fullName>
    </submittedName>
</protein>
<dbReference type="RefSeq" id="XP_010268524.1">
    <property type="nucleotide sequence ID" value="XM_010270222.2"/>
</dbReference>
<name>A0A1U8AYM8_NELNU</name>
<feature type="compositionally biased region" description="Basic and acidic residues" evidence="1">
    <location>
        <begin position="328"/>
        <end position="342"/>
    </location>
</feature>
<reference evidence="4" key="1">
    <citation type="submission" date="2025-08" db="UniProtKB">
        <authorList>
            <consortium name="RefSeq"/>
        </authorList>
    </citation>
    <scope>IDENTIFICATION</scope>
</reference>
<feature type="compositionally biased region" description="Basic and acidic residues" evidence="1">
    <location>
        <begin position="34"/>
        <end position="43"/>
    </location>
</feature>
<dbReference type="GeneID" id="104605439"/>
<dbReference type="eggNOG" id="ENOG502QQND">
    <property type="taxonomic scope" value="Eukaryota"/>
</dbReference>
<accession>A0A1U8AYM8</accession>
<evidence type="ECO:0000256" key="1">
    <source>
        <dbReference type="SAM" id="MobiDB-lite"/>
    </source>
</evidence>
<gene>
    <name evidence="4" type="primary">LOC104605439</name>
</gene>
<feature type="compositionally biased region" description="Polar residues" evidence="1">
    <location>
        <begin position="514"/>
        <end position="525"/>
    </location>
</feature>
<dbReference type="InterPro" id="IPR057939">
    <property type="entry name" value="TRF2_HOY1_PH"/>
</dbReference>
<evidence type="ECO:0000313" key="4">
    <source>
        <dbReference type="RefSeq" id="XP_010268524.1"/>
    </source>
</evidence>
<dbReference type="AlphaFoldDB" id="A0A1U8AYM8"/>
<feature type="region of interest" description="Disordered" evidence="1">
    <location>
        <begin position="470"/>
        <end position="527"/>
    </location>
</feature>
<proteinExistence type="predicted"/>
<dbReference type="FunCoup" id="A0A1U8AYM8">
    <property type="interactions" value="1745"/>
</dbReference>
<feature type="compositionally biased region" description="Polar residues" evidence="1">
    <location>
        <begin position="316"/>
        <end position="326"/>
    </location>
</feature>
<dbReference type="OMA" id="KFAVPCQ"/>
<feature type="compositionally biased region" description="Basic and acidic residues" evidence="1">
    <location>
        <begin position="106"/>
        <end position="118"/>
    </location>
</feature>
<dbReference type="KEGG" id="nnu:104605439"/>
<feature type="region of interest" description="Disordered" evidence="1">
    <location>
        <begin position="98"/>
        <end position="127"/>
    </location>
</feature>
<dbReference type="STRING" id="4432.A0A1U8AYM8"/>